<dbReference type="InterPro" id="IPR011009">
    <property type="entry name" value="Kinase-like_dom_sf"/>
</dbReference>
<dbReference type="InterPro" id="IPR027023">
    <property type="entry name" value="Put_LipoPS_kinase_InaA"/>
</dbReference>
<organism evidence="1 2">
    <name type="scientific">Pseudomonas lalucatii</name>
    <dbReference type="NCBI Taxonomy" id="1424203"/>
    <lineage>
        <taxon>Bacteria</taxon>
        <taxon>Pseudomonadati</taxon>
        <taxon>Pseudomonadota</taxon>
        <taxon>Gammaproteobacteria</taxon>
        <taxon>Pseudomonadales</taxon>
        <taxon>Pseudomonadaceae</taxon>
        <taxon>Pseudomonas</taxon>
    </lineage>
</organism>
<accession>A0ABS5Q4V1</accession>
<dbReference type="PIRSF" id="PIRSF026326">
    <property type="entry name" value="InaA"/>
    <property type="match status" value="1"/>
</dbReference>
<dbReference type="SUPFAM" id="SSF56112">
    <property type="entry name" value="Protein kinase-like (PK-like)"/>
    <property type="match status" value="1"/>
</dbReference>
<sequence length="237" mass="27257">MKADSDSATIAMDGILDSWWQRQGDWVEPPNERRGGASGVQRIRDEQNRLLYAKRQTGHLYRSLRHPFGRPTVLREFDALRGAHRAGVRVPEIVYCAAEHGRQGWRGLLVTAALEGFQPIEDWYAEGGRERHGERLHSRLLQQVASNLAQLHRARWQHGCLYIKHIFVRVSGEGESARAEAALLDLEKCRRRLTPARAALHDMRQLRRHSSWSEADWQRLLDAYRAAYGRDLRGLPS</sequence>
<reference evidence="1 2" key="1">
    <citation type="journal article" date="2021" name="Syst. Appl. Microbiol.">
        <title>Pseudomonas lalucatii sp. nov. isolated from Vallgornera, a karstic cave in Mallorca, Western Mediterranean.</title>
        <authorList>
            <person name="Busquets A."/>
            <person name="Mulet M."/>
            <person name="Gomila M."/>
            <person name="Garcia-Valdes E."/>
        </authorList>
    </citation>
    <scope>NUCLEOTIDE SEQUENCE [LARGE SCALE GENOMIC DNA]</scope>
    <source>
        <strain evidence="1 2">R1b54</strain>
    </source>
</reference>
<evidence type="ECO:0000313" key="2">
    <source>
        <dbReference type="Proteomes" id="UP001196601"/>
    </source>
</evidence>
<dbReference type="EMBL" id="JADPMV010000002">
    <property type="protein sequence ID" value="MBS7663788.1"/>
    <property type="molecule type" value="Genomic_DNA"/>
</dbReference>
<name>A0ABS5Q4V1_9PSED</name>
<gene>
    <name evidence="1" type="ORF">I0D00_17825</name>
</gene>
<dbReference type="RefSeq" id="WP_213641153.1">
    <property type="nucleotide sequence ID" value="NZ_JADPMV010000002.1"/>
</dbReference>
<dbReference type="Proteomes" id="UP001196601">
    <property type="component" value="Unassembled WGS sequence"/>
</dbReference>
<keyword evidence="2" id="KW-1185">Reference proteome</keyword>
<comment type="caution">
    <text evidence="1">The sequence shown here is derived from an EMBL/GenBank/DDBJ whole genome shotgun (WGS) entry which is preliminary data.</text>
</comment>
<proteinExistence type="predicted"/>
<evidence type="ECO:0000313" key="1">
    <source>
        <dbReference type="EMBL" id="MBS7663788.1"/>
    </source>
</evidence>
<protein>
    <submittedName>
        <fullName evidence="1">InaA protein</fullName>
    </submittedName>
</protein>
<dbReference type="Pfam" id="PF06293">
    <property type="entry name" value="Kdo"/>
    <property type="match status" value="1"/>
</dbReference>